<dbReference type="GO" id="GO:0016831">
    <property type="term" value="F:carboxy-lyase activity"/>
    <property type="evidence" value="ECO:0007669"/>
    <property type="project" value="InterPro"/>
</dbReference>
<dbReference type="EMBL" id="KN557526">
    <property type="protein sequence ID" value="KHJ87539.1"/>
    <property type="molecule type" value="Genomic_DNA"/>
</dbReference>
<proteinExistence type="predicted"/>
<gene>
    <name evidence="1" type="ORF">OESDEN_12685</name>
</gene>
<dbReference type="AlphaFoldDB" id="A0A0B1SRG8"/>
<protein>
    <submittedName>
        <fullName evidence="1">Uncharacterized protein</fullName>
    </submittedName>
</protein>
<dbReference type="GO" id="GO:0006520">
    <property type="term" value="P:amino acid metabolic process"/>
    <property type="evidence" value="ECO:0007669"/>
    <property type="project" value="InterPro"/>
</dbReference>
<organism evidence="1 2">
    <name type="scientific">Oesophagostomum dentatum</name>
    <name type="common">Nodular worm</name>
    <dbReference type="NCBI Taxonomy" id="61180"/>
    <lineage>
        <taxon>Eukaryota</taxon>
        <taxon>Metazoa</taxon>
        <taxon>Ecdysozoa</taxon>
        <taxon>Nematoda</taxon>
        <taxon>Chromadorea</taxon>
        <taxon>Rhabditida</taxon>
        <taxon>Rhabditina</taxon>
        <taxon>Rhabditomorpha</taxon>
        <taxon>Strongyloidea</taxon>
        <taxon>Strongylidae</taxon>
        <taxon>Oesophagostomum</taxon>
    </lineage>
</organism>
<accession>A0A0B1SRG8</accession>
<dbReference type="Proteomes" id="UP000053660">
    <property type="component" value="Unassembled WGS sequence"/>
</dbReference>
<evidence type="ECO:0000313" key="1">
    <source>
        <dbReference type="EMBL" id="KHJ87539.1"/>
    </source>
</evidence>
<dbReference type="PRINTS" id="PR00800">
    <property type="entry name" value="YHDCRBOXLASE"/>
</dbReference>
<evidence type="ECO:0000313" key="2">
    <source>
        <dbReference type="Proteomes" id="UP000053660"/>
    </source>
</evidence>
<dbReference type="Gene3D" id="1.20.1340.10">
    <property type="entry name" value="dopa decarboxylase, N-terminal domain"/>
    <property type="match status" value="1"/>
</dbReference>
<keyword evidence="2" id="KW-1185">Reference proteome</keyword>
<sequence>MSKETWEELAPIVGKGRSLEEVLDNPVTAPEFLFYLHRLTHLAIEYFDDPAAFSVTTDLSPGFLYRTMPRFAPGNPEKFEDIYEDLKKKILPGLLLSPILCQSNCTVLADQNKLPCMLLAPTDNAHPGTLTNLTQCISSYTHTPG</sequence>
<name>A0A0B1SRG8_OESDE</name>
<reference evidence="1 2" key="1">
    <citation type="submission" date="2014-03" db="EMBL/GenBank/DDBJ databases">
        <title>Draft genome of the hookworm Oesophagostomum dentatum.</title>
        <authorList>
            <person name="Mitreva M."/>
        </authorList>
    </citation>
    <scope>NUCLEOTIDE SEQUENCE [LARGE SCALE GENOMIC DNA]</scope>
    <source>
        <strain evidence="1 2">OD-Hann</strain>
    </source>
</reference>
<dbReference type="OrthoDB" id="5858178at2759"/>
<dbReference type="InterPro" id="IPR010977">
    <property type="entry name" value="Aromatic_deC"/>
</dbReference>